<keyword evidence="1" id="KW-0732">Signal</keyword>
<gene>
    <name evidence="2" type="ORF">FHS87_001257</name>
</gene>
<reference evidence="2 3" key="1">
    <citation type="submission" date="2020-08" db="EMBL/GenBank/DDBJ databases">
        <title>Genomic Encyclopedia of Type Strains, Phase IV (KMG-IV): sequencing the most valuable type-strain genomes for metagenomic binning, comparative biology and taxonomic classification.</title>
        <authorList>
            <person name="Goeker M."/>
        </authorList>
    </citation>
    <scope>NUCLEOTIDE SEQUENCE [LARGE SCALE GENOMIC DNA]</scope>
    <source>
        <strain evidence="2 3">DSM 25622</strain>
    </source>
</reference>
<sequence>MLRSLTIALGAVVALAAAHPNEASAAREARSSGKAAHPAAAARAPVAVLSRSSAAAAPRAAGRATIRTAARGAEEAMMARGSRAQARVAGRRQAELSTARPGLRMVSLFSAPAAAAVPMGGGKSAKAPRGEGRMGVWHAGLPAPDGEQMDCPTGTMAVLARGHADTFRCMPM</sequence>
<accession>A0A840YAZ8</accession>
<dbReference type="RefSeq" id="WP_184514998.1">
    <property type="nucleotide sequence ID" value="NZ_JACIJD010000004.1"/>
</dbReference>
<comment type="caution">
    <text evidence="2">The sequence shown here is derived from an EMBL/GenBank/DDBJ whole genome shotgun (WGS) entry which is preliminary data.</text>
</comment>
<dbReference type="EMBL" id="JACIJD010000004">
    <property type="protein sequence ID" value="MBB5693231.1"/>
    <property type="molecule type" value="Genomic_DNA"/>
</dbReference>
<keyword evidence="3" id="KW-1185">Reference proteome</keyword>
<evidence type="ECO:0000256" key="1">
    <source>
        <dbReference type="SAM" id="SignalP"/>
    </source>
</evidence>
<evidence type="ECO:0000313" key="2">
    <source>
        <dbReference type="EMBL" id="MBB5693231.1"/>
    </source>
</evidence>
<dbReference type="AlphaFoldDB" id="A0A840YAZ8"/>
<feature type="signal peptide" evidence="1">
    <location>
        <begin position="1"/>
        <end position="25"/>
    </location>
</feature>
<evidence type="ECO:0000313" key="3">
    <source>
        <dbReference type="Proteomes" id="UP000580654"/>
    </source>
</evidence>
<organism evidence="2 3">
    <name type="scientific">Muricoccus pecuniae</name>
    <dbReference type="NCBI Taxonomy" id="693023"/>
    <lineage>
        <taxon>Bacteria</taxon>
        <taxon>Pseudomonadati</taxon>
        <taxon>Pseudomonadota</taxon>
        <taxon>Alphaproteobacteria</taxon>
        <taxon>Acetobacterales</taxon>
        <taxon>Roseomonadaceae</taxon>
        <taxon>Muricoccus</taxon>
    </lineage>
</organism>
<proteinExistence type="predicted"/>
<protein>
    <submittedName>
        <fullName evidence="2">Uncharacterized protein</fullName>
    </submittedName>
</protein>
<dbReference type="Proteomes" id="UP000580654">
    <property type="component" value="Unassembled WGS sequence"/>
</dbReference>
<name>A0A840YAZ8_9PROT</name>
<feature type="chain" id="PRO_5032790882" evidence="1">
    <location>
        <begin position="26"/>
        <end position="172"/>
    </location>
</feature>